<dbReference type="EMBL" id="OBEL01000004">
    <property type="protein sequence ID" value="SNZ20273.1"/>
    <property type="molecule type" value="Genomic_DNA"/>
</dbReference>
<evidence type="ECO:0000313" key="3">
    <source>
        <dbReference type="EMBL" id="SNZ20273.1"/>
    </source>
</evidence>
<dbReference type="GO" id="GO:0016491">
    <property type="term" value="F:oxidoreductase activity"/>
    <property type="evidence" value="ECO:0007669"/>
    <property type="project" value="UniProtKB-KW"/>
</dbReference>
<protein>
    <submittedName>
        <fullName evidence="3">Malate/lactate/ureidoglycolate dehydrogenase, LDH2 family</fullName>
    </submittedName>
</protein>
<keyword evidence="4" id="KW-1185">Reference proteome</keyword>
<dbReference type="InterPro" id="IPR043144">
    <property type="entry name" value="Mal/L-sulf/L-lact_DH-like_ah"/>
</dbReference>
<dbReference type="SUPFAM" id="SSF89733">
    <property type="entry name" value="L-sulfolactate dehydrogenase-like"/>
    <property type="match status" value="1"/>
</dbReference>
<evidence type="ECO:0000313" key="4">
    <source>
        <dbReference type="Proteomes" id="UP000219439"/>
    </source>
</evidence>
<name>A0A285PG57_9HYPH</name>
<proteinExistence type="inferred from homology"/>
<evidence type="ECO:0000256" key="1">
    <source>
        <dbReference type="ARBA" id="ARBA00006056"/>
    </source>
</evidence>
<accession>A0A285PG57</accession>
<dbReference type="Proteomes" id="UP000219439">
    <property type="component" value="Unassembled WGS sequence"/>
</dbReference>
<comment type="similarity">
    <text evidence="1">Belongs to the LDH2/MDH2 oxidoreductase family.</text>
</comment>
<evidence type="ECO:0000256" key="2">
    <source>
        <dbReference type="ARBA" id="ARBA00023002"/>
    </source>
</evidence>
<dbReference type="PANTHER" id="PTHR11091:SF0">
    <property type="entry name" value="MALATE DEHYDROGENASE"/>
    <property type="match status" value="1"/>
</dbReference>
<dbReference type="Gene3D" id="3.30.1370.60">
    <property type="entry name" value="Hypothetical oxidoreductase yiak, domain 2"/>
    <property type="match status" value="1"/>
</dbReference>
<dbReference type="InterPro" id="IPR043143">
    <property type="entry name" value="Mal/L-sulf/L-lact_DH-like_NADP"/>
</dbReference>
<dbReference type="RefSeq" id="WP_097154637.1">
    <property type="nucleotide sequence ID" value="NZ_OBEL01000004.1"/>
</dbReference>
<dbReference type="Pfam" id="PF02615">
    <property type="entry name" value="Ldh_2"/>
    <property type="match status" value="1"/>
</dbReference>
<dbReference type="PANTHER" id="PTHR11091">
    <property type="entry name" value="OXIDOREDUCTASE-RELATED"/>
    <property type="match status" value="1"/>
</dbReference>
<dbReference type="OrthoDB" id="9811519at2"/>
<keyword evidence="2" id="KW-0560">Oxidoreductase</keyword>
<dbReference type="AlphaFoldDB" id="A0A285PG57"/>
<sequence length="337" mass="35980">MSDQIALDLEEAQELGLKVLRANGFNEAHARSIMDVIYRCQLDDCHSHGLYRLLICVNTVRAGLVDGNESVEISEPSPASIRVDAKNGYSLLAFETGLPHLIEKTKKNGVGLMAINNCFHFSALWPEVEKLSEAGLAAMAMVPSHAWVAPSGGTKGSLGTNPLAFSWPRGEKNPYTFDFATSAIARGEIELAKRAGHPLPEGAAIDEHGKPTIDPNEALKGAMLTFGGYKGSALSTMIELMAGPMIGDLTSLASLEKDGNQGGTPLHGEVIIAFDPKLLGGTDTATNTRLAEALFASISEQGARLPSQRRYAARARNLEAGTVTIPKQLHEDILVLL</sequence>
<organism evidence="3 4">
    <name type="scientific">Cohaesibacter gelatinilyticus</name>
    <dbReference type="NCBI Taxonomy" id="372072"/>
    <lineage>
        <taxon>Bacteria</taxon>
        <taxon>Pseudomonadati</taxon>
        <taxon>Pseudomonadota</taxon>
        <taxon>Alphaproteobacteria</taxon>
        <taxon>Hyphomicrobiales</taxon>
        <taxon>Cohaesibacteraceae</taxon>
    </lineage>
</organism>
<reference evidence="3 4" key="1">
    <citation type="submission" date="2017-09" db="EMBL/GenBank/DDBJ databases">
        <authorList>
            <person name="Ehlers B."/>
            <person name="Leendertz F.H."/>
        </authorList>
    </citation>
    <scope>NUCLEOTIDE SEQUENCE [LARGE SCALE GENOMIC DNA]</scope>
    <source>
        <strain evidence="3 4">DSM 18289</strain>
    </source>
</reference>
<dbReference type="Gene3D" id="1.10.1530.10">
    <property type="match status" value="1"/>
</dbReference>
<gene>
    <name evidence="3" type="ORF">SAMN06265368_3376</name>
</gene>
<dbReference type="InterPro" id="IPR003767">
    <property type="entry name" value="Malate/L-lactate_DH-like"/>
</dbReference>
<dbReference type="InterPro" id="IPR036111">
    <property type="entry name" value="Mal/L-sulfo/L-lacto_DH-like_sf"/>
</dbReference>